<dbReference type="GO" id="GO:0016625">
    <property type="term" value="F:oxidoreductase activity, acting on the aldehyde or oxo group of donors, iron-sulfur protein as acceptor"/>
    <property type="evidence" value="ECO:0007669"/>
    <property type="project" value="InterPro"/>
</dbReference>
<dbReference type="Gene3D" id="3.60.9.10">
    <property type="entry name" value="Aldehyde ferredoxin oxidoreductase, N-terminal domain"/>
    <property type="match status" value="1"/>
</dbReference>
<evidence type="ECO:0000313" key="11">
    <source>
        <dbReference type="Proteomes" id="UP001329915"/>
    </source>
</evidence>
<keyword evidence="4" id="KW-0479">Metal-binding</keyword>
<evidence type="ECO:0000256" key="2">
    <source>
        <dbReference type="ARBA" id="ARBA00011032"/>
    </source>
</evidence>
<evidence type="ECO:0000313" key="10">
    <source>
        <dbReference type="EMBL" id="WRO22826.1"/>
    </source>
</evidence>
<dbReference type="SUPFAM" id="SSF56228">
    <property type="entry name" value="Aldehyde ferredoxin oxidoreductase, N-terminal domain"/>
    <property type="match status" value="1"/>
</dbReference>
<dbReference type="SMART" id="SM00790">
    <property type="entry name" value="AFOR_N"/>
    <property type="match status" value="1"/>
</dbReference>
<comment type="cofactor">
    <cofactor evidence="8">
        <name>tungstopterin</name>
        <dbReference type="ChEBI" id="CHEBI:30402"/>
    </cofactor>
</comment>
<evidence type="ECO:0000256" key="7">
    <source>
        <dbReference type="ARBA" id="ARBA00023014"/>
    </source>
</evidence>
<dbReference type="GO" id="GO:0009055">
    <property type="term" value="F:electron transfer activity"/>
    <property type="evidence" value="ECO:0007669"/>
    <property type="project" value="InterPro"/>
</dbReference>
<dbReference type="InterPro" id="IPR013984">
    <property type="entry name" value="Ald_Fedxn_OxRdtase_dom2"/>
</dbReference>
<dbReference type="InterPro" id="IPR036503">
    <property type="entry name" value="Ald_Fedxn_OxRdtase_N_sf"/>
</dbReference>
<evidence type="ECO:0000256" key="1">
    <source>
        <dbReference type="ARBA" id="ARBA00001966"/>
    </source>
</evidence>
<evidence type="ECO:0000256" key="3">
    <source>
        <dbReference type="ARBA" id="ARBA00022485"/>
    </source>
</evidence>
<dbReference type="InterPro" id="IPR013985">
    <property type="entry name" value="Ald_Fedxn_OxRdtase_dom3"/>
</dbReference>
<sequence>MEKFIRVNMTDLTISEKQAPAKYRYLGGRALTSQIILDEVIPNCEPLGEFNKLVIAPGLLGGTTLSSSGRISIGAKSPLTGGIKESNGGGNTAQKLAKMGFKAIIVEGLAENDKFLLVIEKTGAHLVPAGDCASLGTYKLVEKLRETYHGKAGIIAIGPAGEMSLAAAGITNTDKDGNPSRYCGRGGLGAVMGSKGLKAIILDDRNVDNVNYDNESEFKRLASELNKNLQDNNVVKTYRKYGTPAILDLVQELGGLPTKNFSQGKFDRADKISGEAMYDTIIARGGKGKPSHSCMPGCLIGCSSIYPDSNGEVLVAPLEYETIGLMGSNLVIDDLDAIARMNYLCNDYGLDTIEIGAALGVAMQAGLAEFGDSKAAEQMVREIGKGTVLGRMFGSGAAIVGKIMGITRVPTVKGQAMPAYDPRAVKGNGVTYATSPMGADHTSGNCIRGKNPHSPEGQVDLSANSQKMMAAYDSLGLCVFVGAAFNSQLEKVEQLVATKAGKEAIESFLEFGEAVLKSERKFNQLAGLSCKDDRLPEYMKYEKLGPNNLVFDVSDGELDSVGYL</sequence>
<dbReference type="KEGG" id="dbc:MFMK1_002667"/>
<dbReference type="InterPro" id="IPR013983">
    <property type="entry name" value="Ald_Fedxn_OxRdtase_N"/>
</dbReference>
<dbReference type="Proteomes" id="UP001329915">
    <property type="component" value="Chromosome"/>
</dbReference>
<protein>
    <submittedName>
        <fullName evidence="10">Aldehyde ferredoxin oxidoreductase</fullName>
    </submittedName>
</protein>
<dbReference type="GO" id="GO:0051539">
    <property type="term" value="F:4 iron, 4 sulfur cluster binding"/>
    <property type="evidence" value="ECO:0007669"/>
    <property type="project" value="UniProtKB-KW"/>
</dbReference>
<evidence type="ECO:0000259" key="9">
    <source>
        <dbReference type="SMART" id="SM00790"/>
    </source>
</evidence>
<comment type="cofactor">
    <cofactor evidence="1">
        <name>[4Fe-4S] cluster</name>
        <dbReference type="ChEBI" id="CHEBI:49883"/>
    </cofactor>
</comment>
<keyword evidence="3" id="KW-0004">4Fe-4S</keyword>
<dbReference type="Pfam" id="PF01314">
    <property type="entry name" value="AFOR_C"/>
    <property type="match status" value="1"/>
</dbReference>
<dbReference type="InterPro" id="IPR036021">
    <property type="entry name" value="Tungsten_al_ferr_oxy-like_C"/>
</dbReference>
<dbReference type="Gene3D" id="1.10.599.10">
    <property type="entry name" value="Aldehyde Ferredoxin Oxidoreductase Protein, subunit A, domain 3"/>
    <property type="match status" value="1"/>
</dbReference>
<organism evidence="10 11">
    <name type="scientific">Metallumcola ferriviriculae</name>
    <dbReference type="NCBI Taxonomy" id="3039180"/>
    <lineage>
        <taxon>Bacteria</taxon>
        <taxon>Bacillati</taxon>
        <taxon>Bacillota</taxon>
        <taxon>Clostridia</taxon>
        <taxon>Neomoorellales</taxon>
        <taxon>Desulfitibacteraceae</taxon>
        <taxon>Metallumcola</taxon>
    </lineage>
</organism>
<comment type="similarity">
    <text evidence="2">Belongs to the AOR/FOR family.</text>
</comment>
<evidence type="ECO:0000256" key="6">
    <source>
        <dbReference type="ARBA" id="ARBA00023004"/>
    </source>
</evidence>
<dbReference type="PANTHER" id="PTHR30038:SF0">
    <property type="entry name" value="TUNGSTEN-CONTAINING ALDEHYDE FERREDOXIN OXIDOREDUCTASE"/>
    <property type="match status" value="1"/>
</dbReference>
<dbReference type="EMBL" id="CP121694">
    <property type="protein sequence ID" value="WRO22826.1"/>
    <property type="molecule type" value="Genomic_DNA"/>
</dbReference>
<evidence type="ECO:0000256" key="5">
    <source>
        <dbReference type="ARBA" id="ARBA00023002"/>
    </source>
</evidence>
<dbReference type="RefSeq" id="WP_366922222.1">
    <property type="nucleotide sequence ID" value="NZ_CP121694.1"/>
</dbReference>
<keyword evidence="5" id="KW-0560">Oxidoreductase</keyword>
<dbReference type="AlphaFoldDB" id="A0AAU0UNZ1"/>
<keyword evidence="6" id="KW-0408">Iron</keyword>
<proteinExistence type="inferred from homology"/>
<reference evidence="10 11" key="1">
    <citation type="submission" date="2023-04" db="EMBL/GenBank/DDBJ databases">
        <authorList>
            <person name="Hsu D."/>
        </authorList>
    </citation>
    <scope>NUCLEOTIDE SEQUENCE [LARGE SCALE GENOMIC DNA]</scope>
    <source>
        <strain evidence="10 11">MK1</strain>
    </source>
</reference>
<feature type="domain" description="Aldehyde ferredoxin oxidoreductase N-terminal" evidence="9">
    <location>
        <begin position="1"/>
        <end position="206"/>
    </location>
</feature>
<dbReference type="InterPro" id="IPR051919">
    <property type="entry name" value="W-dependent_AOR"/>
</dbReference>
<keyword evidence="7" id="KW-0411">Iron-sulfur</keyword>
<dbReference type="Gene3D" id="1.10.569.10">
    <property type="entry name" value="Aldehyde Ferredoxin Oxidoreductase Protein, subunit A, domain 2"/>
    <property type="match status" value="1"/>
</dbReference>
<evidence type="ECO:0000256" key="4">
    <source>
        <dbReference type="ARBA" id="ARBA00022723"/>
    </source>
</evidence>
<evidence type="ECO:0000256" key="8">
    <source>
        <dbReference type="ARBA" id="ARBA00049934"/>
    </source>
</evidence>
<name>A0AAU0UNZ1_9FIRM</name>
<dbReference type="GO" id="GO:0046872">
    <property type="term" value="F:metal ion binding"/>
    <property type="evidence" value="ECO:0007669"/>
    <property type="project" value="UniProtKB-KW"/>
</dbReference>
<dbReference type="InterPro" id="IPR001203">
    <property type="entry name" value="OxRdtase_Ald_Fedxn_C"/>
</dbReference>
<dbReference type="Pfam" id="PF02730">
    <property type="entry name" value="AFOR_N"/>
    <property type="match status" value="1"/>
</dbReference>
<accession>A0AAU0UNZ1</accession>
<dbReference type="SUPFAM" id="SSF48310">
    <property type="entry name" value="Aldehyde ferredoxin oxidoreductase, C-terminal domains"/>
    <property type="match status" value="1"/>
</dbReference>
<gene>
    <name evidence="10" type="ORF">MFMK1_002667</name>
</gene>
<keyword evidence="11" id="KW-1185">Reference proteome</keyword>
<dbReference type="PANTHER" id="PTHR30038">
    <property type="entry name" value="ALDEHYDE FERREDOXIN OXIDOREDUCTASE"/>
    <property type="match status" value="1"/>
</dbReference>